<keyword evidence="2" id="KW-1185">Reference proteome</keyword>
<evidence type="ECO:0000313" key="2">
    <source>
        <dbReference type="Proteomes" id="UP001500603"/>
    </source>
</evidence>
<dbReference type="SUPFAM" id="SSF56112">
    <property type="entry name" value="Protein kinase-like (PK-like)"/>
    <property type="match status" value="1"/>
</dbReference>
<proteinExistence type="predicted"/>
<reference evidence="2" key="1">
    <citation type="journal article" date="2019" name="Int. J. Syst. Evol. Microbiol.">
        <title>The Global Catalogue of Microorganisms (GCM) 10K type strain sequencing project: providing services to taxonomists for standard genome sequencing and annotation.</title>
        <authorList>
            <consortium name="The Broad Institute Genomics Platform"/>
            <consortium name="The Broad Institute Genome Sequencing Center for Infectious Disease"/>
            <person name="Wu L."/>
            <person name="Ma J."/>
        </authorList>
    </citation>
    <scope>NUCLEOTIDE SEQUENCE [LARGE SCALE GENOMIC DNA]</scope>
    <source>
        <strain evidence="2">JCM 18298</strain>
    </source>
</reference>
<evidence type="ECO:0000313" key="1">
    <source>
        <dbReference type="EMBL" id="GAA5058134.1"/>
    </source>
</evidence>
<dbReference type="InterPro" id="IPR011009">
    <property type="entry name" value="Kinase-like_dom_sf"/>
</dbReference>
<dbReference type="Gene3D" id="3.90.1200.10">
    <property type="match status" value="1"/>
</dbReference>
<accession>A0ABP9KG71</accession>
<dbReference type="Pfam" id="PF04655">
    <property type="entry name" value="APH_6_hur"/>
    <property type="match status" value="1"/>
</dbReference>
<comment type="caution">
    <text evidence="1">The sequence shown here is derived from an EMBL/GenBank/DDBJ whole genome shotgun (WGS) entry which is preliminary data.</text>
</comment>
<dbReference type="RefSeq" id="WP_345496793.1">
    <property type="nucleotide sequence ID" value="NZ_BAABJM010000003.1"/>
</dbReference>
<name>A0ABP9KG71_9NOCA</name>
<gene>
    <name evidence="1" type="ORF">GCM10023318_37110</name>
</gene>
<dbReference type="InterPro" id="IPR006748">
    <property type="entry name" value="NH2Glyco/OHUrea_AB-resist_kin"/>
</dbReference>
<sequence>MLDIPEGFASATIAREGEPGSRWIAALPGLIEELTRRWSCTPEGQVWHGQVGVVVPVRSGDLAPAVLKVSFPHPGNVHEPDAFEVWGGSGAVRLFRRDDAVFAMLLERAGEGSLAGVEDFDAAVAALGELSRRLAVPAPEGLPRIARQMPEWEHEITTTARELGSPMPQRVLDAAVATVREFGGDQPNTLVHGDLHDSNVLPSQREPWLVVDPKGYVGDPAYDAITVVRSLRFLPLLNEPDPERAVRRGLDLYCEGAGIDRTRARRWVQAGAVRSALWGRRYDEPSWAIEVTDRLAEMFTE</sequence>
<protein>
    <submittedName>
        <fullName evidence="1">Aminoglycoside phosphotransferase family protein</fullName>
    </submittedName>
</protein>
<dbReference type="EMBL" id="BAABJM010000003">
    <property type="protein sequence ID" value="GAA5058134.1"/>
    <property type="molecule type" value="Genomic_DNA"/>
</dbReference>
<organism evidence="1 2">
    <name type="scientific">Nocardia callitridis</name>
    <dbReference type="NCBI Taxonomy" id="648753"/>
    <lineage>
        <taxon>Bacteria</taxon>
        <taxon>Bacillati</taxon>
        <taxon>Actinomycetota</taxon>
        <taxon>Actinomycetes</taxon>
        <taxon>Mycobacteriales</taxon>
        <taxon>Nocardiaceae</taxon>
        <taxon>Nocardia</taxon>
    </lineage>
</organism>
<dbReference type="Proteomes" id="UP001500603">
    <property type="component" value="Unassembled WGS sequence"/>
</dbReference>